<keyword evidence="4 7" id="KW-0472">Membrane</keyword>
<dbReference type="InterPro" id="IPR049326">
    <property type="entry name" value="Rhodopsin_dom_fungi"/>
</dbReference>
<evidence type="ECO:0000256" key="2">
    <source>
        <dbReference type="ARBA" id="ARBA00022692"/>
    </source>
</evidence>
<feature type="transmembrane region" description="Helical" evidence="7">
    <location>
        <begin position="14"/>
        <end position="33"/>
    </location>
</feature>
<feature type="transmembrane region" description="Helical" evidence="7">
    <location>
        <begin position="114"/>
        <end position="136"/>
    </location>
</feature>
<evidence type="ECO:0000256" key="6">
    <source>
        <dbReference type="SAM" id="MobiDB-lite"/>
    </source>
</evidence>
<dbReference type="InterPro" id="IPR052337">
    <property type="entry name" value="SAT4-like"/>
</dbReference>
<feature type="transmembrane region" description="Helical" evidence="7">
    <location>
        <begin position="156"/>
        <end position="181"/>
    </location>
</feature>
<keyword evidence="2 7" id="KW-0812">Transmembrane</keyword>
<keyword evidence="3 7" id="KW-1133">Transmembrane helix</keyword>
<evidence type="ECO:0000256" key="4">
    <source>
        <dbReference type="ARBA" id="ARBA00023136"/>
    </source>
</evidence>
<evidence type="ECO:0000256" key="7">
    <source>
        <dbReference type="SAM" id="Phobius"/>
    </source>
</evidence>
<feature type="transmembrane region" description="Helical" evidence="7">
    <location>
        <begin position="45"/>
        <end position="65"/>
    </location>
</feature>
<feature type="compositionally biased region" description="Polar residues" evidence="6">
    <location>
        <begin position="277"/>
        <end position="294"/>
    </location>
</feature>
<dbReference type="AlphaFoldDB" id="A0A167L7U6"/>
<evidence type="ECO:0000313" key="10">
    <source>
        <dbReference type="Proteomes" id="UP000076738"/>
    </source>
</evidence>
<gene>
    <name evidence="9" type="ORF">CALVIDRAFT_599204</name>
</gene>
<feature type="domain" description="Rhodopsin" evidence="8">
    <location>
        <begin position="30"/>
        <end position="210"/>
    </location>
</feature>
<evidence type="ECO:0000256" key="5">
    <source>
        <dbReference type="ARBA" id="ARBA00038359"/>
    </source>
</evidence>
<organism evidence="9 10">
    <name type="scientific">Calocera viscosa (strain TUFC12733)</name>
    <dbReference type="NCBI Taxonomy" id="1330018"/>
    <lineage>
        <taxon>Eukaryota</taxon>
        <taxon>Fungi</taxon>
        <taxon>Dikarya</taxon>
        <taxon>Basidiomycota</taxon>
        <taxon>Agaricomycotina</taxon>
        <taxon>Dacrymycetes</taxon>
        <taxon>Dacrymycetales</taxon>
        <taxon>Dacrymycetaceae</taxon>
        <taxon>Calocera</taxon>
    </lineage>
</organism>
<dbReference type="EMBL" id="KV417289">
    <property type="protein sequence ID" value="KZO95420.1"/>
    <property type="molecule type" value="Genomic_DNA"/>
</dbReference>
<dbReference type="GO" id="GO:0016020">
    <property type="term" value="C:membrane"/>
    <property type="evidence" value="ECO:0007669"/>
    <property type="project" value="UniProtKB-SubCell"/>
</dbReference>
<dbReference type="Pfam" id="PF20684">
    <property type="entry name" value="Fung_rhodopsin"/>
    <property type="match status" value="1"/>
</dbReference>
<name>A0A167L7U6_CALVF</name>
<dbReference type="STRING" id="1330018.A0A167L7U6"/>
<dbReference type="OrthoDB" id="3229610at2759"/>
<feature type="transmembrane region" description="Helical" evidence="7">
    <location>
        <begin position="193"/>
        <end position="219"/>
    </location>
</feature>
<dbReference type="Proteomes" id="UP000076738">
    <property type="component" value="Unassembled WGS sequence"/>
</dbReference>
<evidence type="ECO:0000256" key="1">
    <source>
        <dbReference type="ARBA" id="ARBA00004141"/>
    </source>
</evidence>
<evidence type="ECO:0000259" key="8">
    <source>
        <dbReference type="Pfam" id="PF20684"/>
    </source>
</evidence>
<accession>A0A167L7U6</accession>
<proteinExistence type="inferred from homology"/>
<reference evidence="9 10" key="1">
    <citation type="journal article" date="2016" name="Mol. Biol. Evol.">
        <title>Comparative Genomics of Early-Diverging Mushroom-Forming Fungi Provides Insights into the Origins of Lignocellulose Decay Capabilities.</title>
        <authorList>
            <person name="Nagy L.G."/>
            <person name="Riley R."/>
            <person name="Tritt A."/>
            <person name="Adam C."/>
            <person name="Daum C."/>
            <person name="Floudas D."/>
            <person name="Sun H."/>
            <person name="Yadav J.S."/>
            <person name="Pangilinan J."/>
            <person name="Larsson K.H."/>
            <person name="Matsuura K."/>
            <person name="Barry K."/>
            <person name="Labutti K."/>
            <person name="Kuo R."/>
            <person name="Ohm R.A."/>
            <person name="Bhattacharya S.S."/>
            <person name="Shirouzu T."/>
            <person name="Yoshinaga Y."/>
            <person name="Martin F.M."/>
            <person name="Grigoriev I.V."/>
            <person name="Hibbett D.S."/>
        </authorList>
    </citation>
    <scope>NUCLEOTIDE SEQUENCE [LARGE SCALE GENOMIC DNA]</scope>
    <source>
        <strain evidence="9 10">TUFC12733</strain>
    </source>
</reference>
<evidence type="ECO:0000256" key="3">
    <source>
        <dbReference type="ARBA" id="ARBA00022989"/>
    </source>
</evidence>
<comment type="similarity">
    <text evidence="5">Belongs to the SAT4 family.</text>
</comment>
<feature type="region of interest" description="Disordered" evidence="6">
    <location>
        <begin position="274"/>
        <end position="295"/>
    </location>
</feature>
<keyword evidence="10" id="KW-1185">Reference proteome</keyword>
<sequence length="350" mass="38859">MSLPPPPTLLDLDIVLPIFVGIAVLTSVFRLGDRTRTGRFGWDDGVCGLSLCIMLIMMVFFFLIVQPPPEATQFTQIFAYYAGGMCFHGVVWTARISILLTYVRIAAFRIHKQVLASLAILFAILLLFLWGEMYWICEHEPGWKELHPPQCDLGQGRAITELCFDIFADVTLVVVPIWLLSKSSMDKFQRMRLLLLFSTSFLITVVSVVQDVIVFLAGGLREIFASMLEDAFSLTICSIPVIVTSLYRVYSKGERDLDIDTPNPLSLVTGTRYASAKPSSQNTWQPASSGTEGLSTGRDLSAYRGSFTAPSLIKEEEDTDGCNTHTQPSTLTLLEALPKRDDVVTSFHAV</sequence>
<comment type="subcellular location">
    <subcellularLocation>
        <location evidence="1">Membrane</location>
        <topology evidence="1">Multi-pass membrane protein</topology>
    </subcellularLocation>
</comment>
<dbReference type="PANTHER" id="PTHR33048:SF47">
    <property type="entry name" value="INTEGRAL MEMBRANE PROTEIN-RELATED"/>
    <property type="match status" value="1"/>
</dbReference>
<feature type="transmembrane region" description="Helical" evidence="7">
    <location>
        <begin position="77"/>
        <end position="102"/>
    </location>
</feature>
<dbReference type="PANTHER" id="PTHR33048">
    <property type="entry name" value="PTH11-LIKE INTEGRAL MEMBRANE PROTEIN (AFU_ORTHOLOGUE AFUA_5G11245)"/>
    <property type="match status" value="1"/>
</dbReference>
<protein>
    <recommendedName>
        <fullName evidence="8">Rhodopsin domain-containing protein</fullName>
    </recommendedName>
</protein>
<evidence type="ECO:0000313" key="9">
    <source>
        <dbReference type="EMBL" id="KZO95420.1"/>
    </source>
</evidence>